<sequence>MRNKDKKGSEISRRDFLKLAALGTAAGLSSMLPHGAAEAAEGESGSASASQLHGLAADSVSNLEILPPGKKIRYDIIDSHLHYLDFLEKTDGFPALCRAMDLSGVSKSVIFGMGIAKQWDSTMPEPPAYYLSNDSRCYYYSATDYILAEELLAQPREIRERFYPFCCGFNCNDRFAADYVERLLRLYPGFWHGIGEIMSRHDDLTALTYGEPPHMDGGGFLGIYDIAAAEGLPVLVHHNITAQNMERVIYLDELKRALAYNRDCKIIWAHIGISRRVEIKGLTKIADELLSENKNLWVDISWLVYDYYFLDLFPDNYLDGDNLDDWAGLIERHPDRFMIGTDKVGHWKTYPNEVVKYYSLLDKLKPKTVDMICRENIMSLLKFY</sequence>
<dbReference type="STRING" id="1123243.SAMN02745190_01699"/>
<dbReference type="InterPro" id="IPR019546">
    <property type="entry name" value="TAT_signal_bac_arc"/>
</dbReference>
<proteinExistence type="predicted"/>
<organism evidence="1 2">
    <name type="scientific">Schwartzia succinivorans DSM 10502</name>
    <dbReference type="NCBI Taxonomy" id="1123243"/>
    <lineage>
        <taxon>Bacteria</taxon>
        <taxon>Bacillati</taxon>
        <taxon>Bacillota</taxon>
        <taxon>Negativicutes</taxon>
        <taxon>Selenomonadales</taxon>
        <taxon>Selenomonadaceae</taxon>
        <taxon>Schwartzia</taxon>
    </lineage>
</organism>
<dbReference type="NCBIfam" id="TIGR01409">
    <property type="entry name" value="TAT_signal_seq"/>
    <property type="match status" value="1"/>
</dbReference>
<dbReference type="Proteomes" id="UP000184404">
    <property type="component" value="Unassembled WGS sequence"/>
</dbReference>
<gene>
    <name evidence="1" type="ORF">SAMN02745190_01699</name>
</gene>
<name>A0A1M4YC89_9FIRM</name>
<evidence type="ECO:0000313" key="2">
    <source>
        <dbReference type="Proteomes" id="UP000184404"/>
    </source>
</evidence>
<dbReference type="RefSeq" id="WP_159430501.1">
    <property type="nucleotide sequence ID" value="NZ_FQUG01000006.1"/>
</dbReference>
<keyword evidence="2" id="KW-1185">Reference proteome</keyword>
<dbReference type="Gene3D" id="3.20.20.140">
    <property type="entry name" value="Metal-dependent hydrolases"/>
    <property type="match status" value="1"/>
</dbReference>
<reference evidence="1 2" key="1">
    <citation type="submission" date="2016-11" db="EMBL/GenBank/DDBJ databases">
        <authorList>
            <person name="Jaros S."/>
            <person name="Januszkiewicz K."/>
            <person name="Wedrychowicz H."/>
        </authorList>
    </citation>
    <scope>NUCLEOTIDE SEQUENCE [LARGE SCALE GENOMIC DNA]</scope>
    <source>
        <strain evidence="1 2">DSM 10502</strain>
    </source>
</reference>
<dbReference type="EMBL" id="FQUG01000006">
    <property type="protein sequence ID" value="SHF03228.1"/>
    <property type="molecule type" value="Genomic_DNA"/>
</dbReference>
<protein>
    <submittedName>
        <fullName evidence="1">Tat (Twin-arginine translocation) pathway signal sequence</fullName>
    </submittedName>
</protein>
<dbReference type="OrthoDB" id="581098at2"/>
<evidence type="ECO:0000313" key="1">
    <source>
        <dbReference type="EMBL" id="SHF03228.1"/>
    </source>
</evidence>
<accession>A0A1M4YC89</accession>
<dbReference type="Pfam" id="PF10518">
    <property type="entry name" value="TAT_signal"/>
    <property type="match status" value="1"/>
</dbReference>
<dbReference type="InterPro" id="IPR032466">
    <property type="entry name" value="Metal_Hydrolase"/>
</dbReference>
<dbReference type="AlphaFoldDB" id="A0A1M4YC89"/>
<dbReference type="InterPro" id="IPR006311">
    <property type="entry name" value="TAT_signal"/>
</dbReference>
<dbReference type="PROSITE" id="PS51318">
    <property type="entry name" value="TAT"/>
    <property type="match status" value="1"/>
</dbReference>
<dbReference type="SUPFAM" id="SSF51556">
    <property type="entry name" value="Metallo-dependent hydrolases"/>
    <property type="match status" value="1"/>
</dbReference>